<evidence type="ECO:0000313" key="3">
    <source>
        <dbReference type="Proteomes" id="UP001174136"/>
    </source>
</evidence>
<name>A0AA47MH29_MERPO</name>
<dbReference type="PANTHER" id="PTHR33480">
    <property type="entry name" value="SET DOMAIN-CONTAINING PROTEIN-RELATED"/>
    <property type="match status" value="1"/>
</dbReference>
<dbReference type="Proteomes" id="UP001174136">
    <property type="component" value="Unassembled WGS sequence"/>
</dbReference>
<dbReference type="SUPFAM" id="SSF56349">
    <property type="entry name" value="DNA breaking-rejoining enzymes"/>
    <property type="match status" value="1"/>
</dbReference>
<keyword evidence="3" id="KW-1185">Reference proteome</keyword>
<evidence type="ECO:0000256" key="1">
    <source>
        <dbReference type="ARBA" id="ARBA00023172"/>
    </source>
</evidence>
<dbReference type="GO" id="GO:0015074">
    <property type="term" value="P:DNA integration"/>
    <property type="evidence" value="ECO:0007669"/>
    <property type="project" value="InterPro"/>
</dbReference>
<keyword evidence="1" id="KW-0233">DNA recombination</keyword>
<reference evidence="2" key="1">
    <citation type="journal article" date="2023" name="Front. Mar. Sci.">
        <title>A new Merluccius polli reference genome to investigate the effects of global change in West African waters.</title>
        <authorList>
            <person name="Mateo J.L."/>
            <person name="Blanco-Fernandez C."/>
            <person name="Garcia-Vazquez E."/>
            <person name="Machado-Schiaffino G."/>
        </authorList>
    </citation>
    <scope>NUCLEOTIDE SEQUENCE</scope>
    <source>
        <strain evidence="2">C29</strain>
        <tissue evidence="2">Fin</tissue>
    </source>
</reference>
<dbReference type="Gene3D" id="1.10.443.10">
    <property type="entry name" value="Intergrase catalytic core"/>
    <property type="match status" value="1"/>
</dbReference>
<organism evidence="2 3">
    <name type="scientific">Merluccius polli</name>
    <name type="common">Benguela hake</name>
    <name type="synonym">Merluccius cadenati</name>
    <dbReference type="NCBI Taxonomy" id="89951"/>
    <lineage>
        <taxon>Eukaryota</taxon>
        <taxon>Metazoa</taxon>
        <taxon>Chordata</taxon>
        <taxon>Craniata</taxon>
        <taxon>Vertebrata</taxon>
        <taxon>Euteleostomi</taxon>
        <taxon>Actinopterygii</taxon>
        <taxon>Neopterygii</taxon>
        <taxon>Teleostei</taxon>
        <taxon>Neoteleostei</taxon>
        <taxon>Acanthomorphata</taxon>
        <taxon>Zeiogadaria</taxon>
        <taxon>Gadariae</taxon>
        <taxon>Gadiformes</taxon>
        <taxon>Gadoidei</taxon>
        <taxon>Merlucciidae</taxon>
        <taxon>Merluccius</taxon>
    </lineage>
</organism>
<dbReference type="GO" id="GO:0003677">
    <property type="term" value="F:DNA binding"/>
    <property type="evidence" value="ECO:0007669"/>
    <property type="project" value="InterPro"/>
</dbReference>
<evidence type="ECO:0000313" key="2">
    <source>
        <dbReference type="EMBL" id="KAK0140187.1"/>
    </source>
</evidence>
<dbReference type="PANTHER" id="PTHR33480:SF5">
    <property type="entry name" value="SI:DKEY-51D8.9"/>
    <property type="match status" value="1"/>
</dbReference>
<dbReference type="EMBL" id="JAOPHQ010004267">
    <property type="protein sequence ID" value="KAK0140187.1"/>
    <property type="molecule type" value="Genomic_DNA"/>
</dbReference>
<comment type="caution">
    <text evidence="2">The sequence shown here is derived from an EMBL/GenBank/DDBJ whole genome shotgun (WGS) entry which is preliminary data.</text>
</comment>
<dbReference type="GO" id="GO:0006310">
    <property type="term" value="P:DNA recombination"/>
    <property type="evidence" value="ECO:0007669"/>
    <property type="project" value="UniProtKB-KW"/>
</dbReference>
<accession>A0AA47MH29</accession>
<sequence>MDTSMNCNVTDDTLDTGQSCTNTIPSTSVVRAGQNFCFLCKQFHFKIARHFKTHIKENHDIAHALSLPAGSATRKKLLENLRNRGNFEYNRDVLKKGSGQLKVKRSSKKVECKKYEHCIHCKGMFLRPELWRHMRRCNSKPEQQERQGRKRVLGLASAIQSACSSTVNNGVLKMLSRMHDDVIARVIRNDFCLLRYADTLFRKHGHDPSKHGYIRQNIRQLGRFLQTIRKRSSILTLEDAIQPGNFMEVIEAVKETAGFDKDNNCYKTPSLALKLGNSLLKVSDIIHCHALMAGDDDLIKSSKAFQKLYTAKWSEYTLTGHFISTISDMKYNKPARLPLTDDVTKFNKHLDKTTESATAALKQETTVQNYSSLAKAALTKIVLFNRRRVGEVSKMKLKNVLERNKKTNTVDELGLSEYEKKLCRYFERVELKGKRDRKVAVLLTPEMVNALNIMIEKRKECGVPDENEYLFAVPSCLTCYRGHQCLRQLADECGAKMPEYVRSTQLRKDIATTSQILNLKSNELDQLADFMGHDISVHRQFYRLSEPTIQSAKISKLLLALEKGKMHELKGKSLDEIEGV</sequence>
<dbReference type="InterPro" id="IPR013762">
    <property type="entry name" value="Integrase-like_cat_sf"/>
</dbReference>
<dbReference type="AlphaFoldDB" id="A0AA47MH29"/>
<protein>
    <submittedName>
        <fullName evidence="2">Uncharacterized protein</fullName>
    </submittedName>
</protein>
<gene>
    <name evidence="2" type="ORF">N1851_022885</name>
</gene>
<dbReference type="InterPro" id="IPR011010">
    <property type="entry name" value="DNA_brk_join_enz"/>
</dbReference>
<proteinExistence type="predicted"/>